<evidence type="ECO:0000256" key="13">
    <source>
        <dbReference type="ARBA" id="ARBA00044502"/>
    </source>
</evidence>
<dbReference type="InterPro" id="IPR005103">
    <property type="entry name" value="AA9_LPMO"/>
</dbReference>
<dbReference type="EC" id="1.14.99.56" evidence="15"/>
<reference evidence="18" key="1">
    <citation type="journal article" date="2021" name="Nat. Commun.">
        <title>Genetic determinants of endophytism in the Arabidopsis root mycobiome.</title>
        <authorList>
            <person name="Mesny F."/>
            <person name="Miyauchi S."/>
            <person name="Thiergart T."/>
            <person name="Pickel B."/>
            <person name="Atanasova L."/>
            <person name="Karlsson M."/>
            <person name="Huettel B."/>
            <person name="Barry K.W."/>
            <person name="Haridas S."/>
            <person name="Chen C."/>
            <person name="Bauer D."/>
            <person name="Andreopoulos W."/>
            <person name="Pangilinan J."/>
            <person name="LaButti K."/>
            <person name="Riley R."/>
            <person name="Lipzen A."/>
            <person name="Clum A."/>
            <person name="Drula E."/>
            <person name="Henrissat B."/>
            <person name="Kohler A."/>
            <person name="Grigoriev I.V."/>
            <person name="Martin F.M."/>
            <person name="Hacquard S."/>
        </authorList>
    </citation>
    <scope>NUCLEOTIDE SEQUENCE</scope>
    <source>
        <strain evidence="18">MPI-CAGE-CH-0243</strain>
    </source>
</reference>
<dbReference type="GO" id="GO:0030245">
    <property type="term" value="P:cellulose catabolic process"/>
    <property type="evidence" value="ECO:0007669"/>
    <property type="project" value="UniProtKB-KW"/>
</dbReference>
<evidence type="ECO:0000256" key="8">
    <source>
        <dbReference type="ARBA" id="ARBA00023008"/>
    </source>
</evidence>
<dbReference type="GO" id="GO:0004497">
    <property type="term" value="F:monooxygenase activity"/>
    <property type="evidence" value="ECO:0007669"/>
    <property type="project" value="UniProtKB-KW"/>
</dbReference>
<keyword evidence="8" id="KW-0186">Copper</keyword>
<sequence>MIHSSLIVAFAALLTIVHGHYTFIRLAVNGKWHAPLQYVRNHTDGYWEDKTPGGYSNRAREYTWWVVPSDRPESMRCGRDNMAWANKTEVLNVRAGDQIEFAHLEANPYQWTDVNFNCADGRGTCNDPTIFPFYTSYPYFHPGPVVVHISKVPDGKEVQSYDGSGEHTLGLTAPNGKSQHFGWLPRNDTNGYGAEAVSGRIIFTLPKETPKGQYLLRAASVWHAQQYTYQGVTERREGQLYHSCAQINVDSDIIGSLPKGMTVSDLMGENMKVDDGYEYPGGQLWDGKEFHEDKPKL</sequence>
<keyword evidence="3" id="KW-0964">Secreted</keyword>
<evidence type="ECO:0000256" key="14">
    <source>
        <dbReference type="ARBA" id="ARBA00045077"/>
    </source>
</evidence>
<evidence type="ECO:0000256" key="1">
    <source>
        <dbReference type="ARBA" id="ARBA00001973"/>
    </source>
</evidence>
<evidence type="ECO:0000256" key="2">
    <source>
        <dbReference type="ARBA" id="ARBA00004613"/>
    </source>
</evidence>
<evidence type="ECO:0000256" key="3">
    <source>
        <dbReference type="ARBA" id="ARBA00022525"/>
    </source>
</evidence>
<dbReference type="AlphaFoldDB" id="A0A9P9INF0"/>
<evidence type="ECO:0000313" key="19">
    <source>
        <dbReference type="Proteomes" id="UP000700596"/>
    </source>
</evidence>
<keyword evidence="9" id="KW-0503">Monooxygenase</keyword>
<comment type="caution">
    <text evidence="18">The sequence shown here is derived from an EMBL/GenBank/DDBJ whole genome shotgun (WGS) entry which is preliminary data.</text>
</comment>
<evidence type="ECO:0000256" key="11">
    <source>
        <dbReference type="ARBA" id="ARBA00023277"/>
    </source>
</evidence>
<evidence type="ECO:0000313" key="18">
    <source>
        <dbReference type="EMBL" id="KAH7125480.1"/>
    </source>
</evidence>
<comment type="similarity">
    <text evidence="13">Belongs to the polysaccharide monooxygenase AA9 family.</text>
</comment>
<name>A0A9P9INF0_9PLEO</name>
<evidence type="ECO:0000256" key="6">
    <source>
        <dbReference type="ARBA" id="ARBA00023001"/>
    </source>
</evidence>
<evidence type="ECO:0000256" key="12">
    <source>
        <dbReference type="ARBA" id="ARBA00023326"/>
    </source>
</evidence>
<proteinExistence type="inferred from homology"/>
<dbReference type="Pfam" id="PF03443">
    <property type="entry name" value="AA9"/>
    <property type="match status" value="1"/>
</dbReference>
<keyword evidence="7" id="KW-0560">Oxidoreductase</keyword>
<keyword evidence="4" id="KW-0479">Metal-binding</keyword>
<keyword evidence="12" id="KW-0624">Polysaccharide degradation</keyword>
<organism evidence="18 19">
    <name type="scientific">Dendryphion nanum</name>
    <dbReference type="NCBI Taxonomy" id="256645"/>
    <lineage>
        <taxon>Eukaryota</taxon>
        <taxon>Fungi</taxon>
        <taxon>Dikarya</taxon>
        <taxon>Ascomycota</taxon>
        <taxon>Pezizomycotina</taxon>
        <taxon>Dothideomycetes</taxon>
        <taxon>Pleosporomycetidae</taxon>
        <taxon>Pleosporales</taxon>
        <taxon>Torulaceae</taxon>
        <taxon>Dendryphion</taxon>
    </lineage>
</organism>
<feature type="chain" id="PRO_5040233626" description="lytic cellulose monooxygenase (C4-dehydrogenating)" evidence="16">
    <location>
        <begin position="20"/>
        <end position="297"/>
    </location>
</feature>
<keyword evidence="6" id="KW-0136">Cellulose degradation</keyword>
<feature type="signal peptide" evidence="16">
    <location>
        <begin position="1"/>
        <end position="19"/>
    </location>
</feature>
<evidence type="ECO:0000256" key="15">
    <source>
        <dbReference type="ARBA" id="ARBA00047174"/>
    </source>
</evidence>
<evidence type="ECO:0000256" key="5">
    <source>
        <dbReference type="ARBA" id="ARBA00022729"/>
    </source>
</evidence>
<evidence type="ECO:0000256" key="9">
    <source>
        <dbReference type="ARBA" id="ARBA00023033"/>
    </source>
</evidence>
<dbReference type="PANTHER" id="PTHR33353">
    <property type="entry name" value="PUTATIVE (AFU_ORTHOLOGUE AFUA_1G12560)-RELATED"/>
    <property type="match status" value="1"/>
</dbReference>
<dbReference type="PANTHER" id="PTHR33353:SF10">
    <property type="entry name" value="ENDO-BETA-1,4-GLUCANASE D"/>
    <property type="match status" value="1"/>
</dbReference>
<gene>
    <name evidence="18" type="ORF">B0J11DRAFT_506313</name>
</gene>
<accession>A0A9P9INF0</accession>
<keyword evidence="11" id="KW-0119">Carbohydrate metabolism</keyword>
<dbReference type="EMBL" id="JAGMWT010000007">
    <property type="protein sequence ID" value="KAH7125480.1"/>
    <property type="molecule type" value="Genomic_DNA"/>
</dbReference>
<dbReference type="GO" id="GO:0046872">
    <property type="term" value="F:metal ion binding"/>
    <property type="evidence" value="ECO:0007669"/>
    <property type="project" value="UniProtKB-KW"/>
</dbReference>
<evidence type="ECO:0000256" key="16">
    <source>
        <dbReference type="SAM" id="SignalP"/>
    </source>
</evidence>
<keyword evidence="5 16" id="KW-0732">Signal</keyword>
<comment type="subcellular location">
    <subcellularLocation>
        <location evidence="2">Secreted</location>
    </subcellularLocation>
</comment>
<keyword evidence="19" id="KW-1185">Reference proteome</keyword>
<evidence type="ECO:0000256" key="10">
    <source>
        <dbReference type="ARBA" id="ARBA00023157"/>
    </source>
</evidence>
<comment type="catalytic activity">
    <reaction evidence="14">
        <text>[(1-&gt;4)-beta-D-glucosyl]n+m + reduced acceptor + O2 = 4-dehydro-beta-D-glucosyl-[(1-&gt;4)-beta-D-glucosyl]n-1 + [(1-&gt;4)-beta-D-glucosyl]m + acceptor + H2O.</text>
        <dbReference type="EC" id="1.14.99.56"/>
    </reaction>
</comment>
<evidence type="ECO:0000256" key="7">
    <source>
        <dbReference type="ARBA" id="ARBA00023002"/>
    </source>
</evidence>
<evidence type="ECO:0000256" key="4">
    <source>
        <dbReference type="ARBA" id="ARBA00022723"/>
    </source>
</evidence>
<comment type="cofactor">
    <cofactor evidence="1">
        <name>Cu(2+)</name>
        <dbReference type="ChEBI" id="CHEBI:29036"/>
    </cofactor>
</comment>
<protein>
    <recommendedName>
        <fullName evidence="15">lytic cellulose monooxygenase (C4-dehydrogenating)</fullName>
        <ecNumber evidence="15">1.14.99.56</ecNumber>
    </recommendedName>
</protein>
<feature type="domain" description="Auxiliary Activity family 9 catalytic" evidence="17">
    <location>
        <begin position="20"/>
        <end position="258"/>
    </location>
</feature>
<keyword evidence="10" id="KW-1015">Disulfide bond</keyword>
<dbReference type="OrthoDB" id="3496539at2759"/>
<dbReference type="InterPro" id="IPR049892">
    <property type="entry name" value="AA9"/>
</dbReference>
<dbReference type="Proteomes" id="UP000700596">
    <property type="component" value="Unassembled WGS sequence"/>
</dbReference>
<evidence type="ECO:0000259" key="17">
    <source>
        <dbReference type="Pfam" id="PF03443"/>
    </source>
</evidence>
<dbReference type="GO" id="GO:0005576">
    <property type="term" value="C:extracellular region"/>
    <property type="evidence" value="ECO:0007669"/>
    <property type="project" value="UniProtKB-SubCell"/>
</dbReference>
<dbReference type="Gene3D" id="2.70.50.70">
    <property type="match status" value="1"/>
</dbReference>